<dbReference type="InterPro" id="IPR004401">
    <property type="entry name" value="YbaB/EbfC"/>
</dbReference>
<proteinExistence type="predicted"/>
<gene>
    <name evidence="3" type="ORF">IE077_002682</name>
</gene>
<name>A0ABQ7JA61_9APIC</name>
<comment type="caution">
    <text evidence="3">The sequence shown here is derived from an EMBL/GenBank/DDBJ whole genome shotgun (WGS) entry which is preliminary data.</text>
</comment>
<keyword evidence="4" id="KW-1185">Reference proteome</keyword>
<protein>
    <submittedName>
        <fullName evidence="3">Uncharacterized protein</fullName>
    </submittedName>
</protein>
<feature type="signal peptide" evidence="2">
    <location>
        <begin position="1"/>
        <end position="30"/>
    </location>
</feature>
<dbReference type="Gene3D" id="3.30.1310.10">
    <property type="entry name" value="Nucleoid-associated protein YbaB-like domain"/>
    <property type="match status" value="1"/>
</dbReference>
<feature type="chain" id="PRO_5047480455" evidence="2">
    <location>
        <begin position="31"/>
        <end position="255"/>
    </location>
</feature>
<reference evidence="3 4" key="1">
    <citation type="journal article" date="2020" name="bioRxiv">
        <title>Metabolic contributions of an alphaproteobacterial endosymbiont in the apicomplexan Cardiosporidium cionae.</title>
        <authorList>
            <person name="Hunter E.S."/>
            <person name="Paight C.J."/>
            <person name="Lane C.E."/>
        </authorList>
    </citation>
    <scope>NUCLEOTIDE SEQUENCE [LARGE SCALE GENOMIC DNA]</scope>
    <source>
        <strain evidence="3">ESH_2018</strain>
    </source>
</reference>
<dbReference type="EMBL" id="JADAQX010000275">
    <property type="protein sequence ID" value="KAF8820898.1"/>
    <property type="molecule type" value="Genomic_DNA"/>
</dbReference>
<keyword evidence="2" id="KW-0732">Signal</keyword>
<dbReference type="PANTHER" id="PTHR33449">
    <property type="entry name" value="NUCLEOID-ASSOCIATED PROTEIN YBAB"/>
    <property type="match status" value="1"/>
</dbReference>
<sequence length="255" mass="27849">MIPSTMCLKRSRFLLFPLISVLLIIERGREWSVTANAIQRCIPGFSCRGPSLTSSTSLSRGRTQLFNKHSLPYSSESSLCQFSSPNGNNIAASTNLRRARWYRGVSQFKTPTALNLFFGSGANSGNGNEAIKGLAQPTMFEAMKKATDLIGKLKALQEAVAKMECKASDGEEGSMISVVYTGSGEPKSVEIQEGAMSEGTEQLQKRIYKVMKEAWKAAGEKQSNEYSNLYKEFGLPIPEFKKMMNGIDLGSIGSG</sequence>
<organism evidence="3 4">
    <name type="scientific">Cardiosporidium cionae</name>
    <dbReference type="NCBI Taxonomy" id="476202"/>
    <lineage>
        <taxon>Eukaryota</taxon>
        <taxon>Sar</taxon>
        <taxon>Alveolata</taxon>
        <taxon>Apicomplexa</taxon>
        <taxon>Aconoidasida</taxon>
        <taxon>Nephromycida</taxon>
        <taxon>Cardiosporidium</taxon>
    </lineage>
</organism>
<evidence type="ECO:0000256" key="2">
    <source>
        <dbReference type="SAM" id="SignalP"/>
    </source>
</evidence>
<dbReference type="PANTHER" id="PTHR33449:SF1">
    <property type="entry name" value="NUCLEOID-ASSOCIATED PROTEIN YBAB"/>
    <property type="match status" value="1"/>
</dbReference>
<keyword evidence="1" id="KW-0238">DNA-binding</keyword>
<dbReference type="Pfam" id="PF02575">
    <property type="entry name" value="YbaB_DNA_bd"/>
    <property type="match status" value="1"/>
</dbReference>
<dbReference type="SUPFAM" id="SSF82607">
    <property type="entry name" value="YbaB-like"/>
    <property type="match status" value="1"/>
</dbReference>
<evidence type="ECO:0000313" key="3">
    <source>
        <dbReference type="EMBL" id="KAF8820898.1"/>
    </source>
</evidence>
<dbReference type="InterPro" id="IPR036894">
    <property type="entry name" value="YbaB-like_sf"/>
</dbReference>
<accession>A0ABQ7JA61</accession>
<evidence type="ECO:0000256" key="1">
    <source>
        <dbReference type="ARBA" id="ARBA00023125"/>
    </source>
</evidence>
<evidence type="ECO:0000313" key="4">
    <source>
        <dbReference type="Proteomes" id="UP000823046"/>
    </source>
</evidence>
<dbReference type="Proteomes" id="UP000823046">
    <property type="component" value="Unassembled WGS sequence"/>
</dbReference>